<protein>
    <submittedName>
        <fullName evidence="2">Uncharacterized protein</fullName>
    </submittedName>
</protein>
<organism evidence="2 3">
    <name type="scientific">Candidatus Rhabdochlamydia oedothoracis</name>
    <dbReference type="NCBI Taxonomy" id="2720720"/>
    <lineage>
        <taxon>Bacteria</taxon>
        <taxon>Pseudomonadati</taxon>
        <taxon>Chlamydiota</taxon>
        <taxon>Chlamydiia</taxon>
        <taxon>Parachlamydiales</taxon>
        <taxon>Candidatus Rhabdochlamydiaceae</taxon>
        <taxon>Candidatus Rhabdochlamydia</taxon>
    </lineage>
</organism>
<name>A0ABX8V171_9BACT</name>
<keyword evidence="1" id="KW-0812">Transmembrane</keyword>
<keyword evidence="3" id="KW-1185">Reference proteome</keyword>
<keyword evidence="1" id="KW-1133">Transmembrane helix</keyword>
<proteinExistence type="predicted"/>
<dbReference type="RefSeq" id="WP_215217023.1">
    <property type="nucleotide sequence ID" value="NZ_CP075587.1"/>
</dbReference>
<feature type="transmembrane region" description="Helical" evidence="1">
    <location>
        <begin position="365"/>
        <end position="386"/>
    </location>
</feature>
<gene>
    <name evidence="2" type="ORF">RHABOEDO_001219</name>
</gene>
<feature type="transmembrane region" description="Helical" evidence="1">
    <location>
        <begin position="304"/>
        <end position="323"/>
    </location>
</feature>
<reference evidence="2 3" key="1">
    <citation type="journal article" date="2022" name="bioRxiv">
        <title>Ecology and evolution of chlamydial symbionts of arthropods.</title>
        <authorList>
            <person name="Halter T."/>
            <person name="Koestlbacher S."/>
            <person name="Collingro A."/>
            <person name="Sixt B.S."/>
            <person name="Toenshoff E.R."/>
            <person name="Hendrickx F."/>
            <person name="Kostanjsek R."/>
            <person name="Horn M."/>
        </authorList>
    </citation>
    <scope>NUCLEOTIDE SEQUENCE [LARGE SCALE GENOMIC DNA]</scope>
    <source>
        <strain evidence="2">W744xW776</strain>
    </source>
</reference>
<sequence length="608" mass="68056">MEYKAMAIPKDFFIQNPALLLKKDEMQVFDALGDLKLFANALSSKEEIPPSKIEKVAQIVGYTTFTGYLCTSLAKEITSSASLSLLSLANSVLNDINTLIFGALYGLAAVQNGYQLAQDQNLNELLKQEDALALQGLIQNVPISSHLNQLKTSWSALANQESKKQHFKQKIEKLALEGLKNTQIQPSDLDELLQILQAQDSSNEVHQLLGLTDKADKDYWKFTPLEALGLLMDRHKVKARRWVQLKEASSLPVAQAVDKAYRRGLLERVNSADELVQKSAKTEMKKLMGRVRVESTKTKKIHTALFTINLLGAILSVVGVLTLPFGVGIAIYALSFLITTASIGSKVYLAKKNLSDTPCGKCDKAIVIIIAILFGISLIALTGITLGFGLSFIQLGVSLGVGALGMGFLGYYYHLLTQKDALWKQAHPSLEVFQTFLSQKEQWDQEVHDLFKKMPKDVRIELRQQYKQKNLPSKLSLKNKISALKKTSKYFWNQWLISGLEKDRALALEIQSVYEEAKNIPYLIKKLEKGSEQQKESLESSLETHLNQVLANPQVKEQWDQDLKYVFYRKCNLNNLRKDLKLISEVSALAAQKILTKPLSSTKITVNL</sequence>
<feature type="transmembrane region" description="Helical" evidence="1">
    <location>
        <begin position="329"/>
        <end position="349"/>
    </location>
</feature>
<keyword evidence="1" id="KW-0472">Membrane</keyword>
<evidence type="ECO:0000313" key="2">
    <source>
        <dbReference type="EMBL" id="QYF48973.1"/>
    </source>
</evidence>
<dbReference type="EMBL" id="CP075587">
    <property type="protein sequence ID" value="QYF48973.1"/>
    <property type="molecule type" value="Genomic_DNA"/>
</dbReference>
<evidence type="ECO:0000313" key="3">
    <source>
        <dbReference type="Proteomes" id="UP000826014"/>
    </source>
</evidence>
<dbReference type="Proteomes" id="UP000826014">
    <property type="component" value="Chromosome"/>
</dbReference>
<evidence type="ECO:0000256" key="1">
    <source>
        <dbReference type="SAM" id="Phobius"/>
    </source>
</evidence>
<feature type="transmembrane region" description="Helical" evidence="1">
    <location>
        <begin position="392"/>
        <end position="413"/>
    </location>
</feature>
<accession>A0ABX8V171</accession>